<dbReference type="EMBL" id="CAFBOI010000001">
    <property type="protein sequence ID" value="CAB4970044.1"/>
    <property type="molecule type" value="Genomic_DNA"/>
</dbReference>
<dbReference type="EMBL" id="CAFBPL010000001">
    <property type="protein sequence ID" value="CAB5005737.1"/>
    <property type="molecule type" value="Genomic_DNA"/>
</dbReference>
<evidence type="ECO:0000313" key="15">
    <source>
        <dbReference type="EMBL" id="CAB4970044.1"/>
    </source>
</evidence>
<evidence type="ECO:0000256" key="3">
    <source>
        <dbReference type="ARBA" id="ARBA00022692"/>
    </source>
</evidence>
<dbReference type="EMBL" id="CAFAAT010000002">
    <property type="protein sequence ID" value="CAB4796556.1"/>
    <property type="molecule type" value="Genomic_DNA"/>
</dbReference>
<dbReference type="InterPro" id="IPR027379">
    <property type="entry name" value="CLS_N"/>
</dbReference>
<feature type="transmembrane region" description="Helical" evidence="7">
    <location>
        <begin position="34"/>
        <end position="54"/>
    </location>
</feature>
<dbReference type="AlphaFoldDB" id="A0A6J7TU97"/>
<keyword evidence="3 7" id="KW-0812">Transmembrane</keyword>
<comment type="subcellular location">
    <subcellularLocation>
        <location evidence="1">Cell membrane</location>
        <topology evidence="1">Multi-pass membrane protein</topology>
    </subcellularLocation>
</comment>
<name>A0A6J7TU97_9ZZZZ</name>
<keyword evidence="5 7" id="KW-0472">Membrane</keyword>
<evidence type="ECO:0000313" key="17">
    <source>
        <dbReference type="EMBL" id="CAB5057529.1"/>
    </source>
</evidence>
<evidence type="ECO:0000313" key="16">
    <source>
        <dbReference type="EMBL" id="CAB5005737.1"/>
    </source>
</evidence>
<evidence type="ECO:0000313" key="9">
    <source>
        <dbReference type="EMBL" id="CAB4583426.1"/>
    </source>
</evidence>
<protein>
    <submittedName>
        <fullName evidence="17">Unannotated protein</fullName>
    </submittedName>
</protein>
<evidence type="ECO:0000256" key="2">
    <source>
        <dbReference type="ARBA" id="ARBA00022475"/>
    </source>
</evidence>
<keyword evidence="2" id="KW-1003">Cell membrane</keyword>
<proteinExistence type="predicted"/>
<dbReference type="GO" id="GO:0005886">
    <property type="term" value="C:plasma membrane"/>
    <property type="evidence" value="ECO:0007669"/>
    <property type="project" value="UniProtKB-SubCell"/>
</dbReference>
<accession>A0A6J7TU97</accession>
<evidence type="ECO:0000313" key="11">
    <source>
        <dbReference type="EMBL" id="CAB4736021.1"/>
    </source>
</evidence>
<evidence type="ECO:0000313" key="13">
    <source>
        <dbReference type="EMBL" id="CAB4796556.1"/>
    </source>
</evidence>
<evidence type="ECO:0000313" key="12">
    <source>
        <dbReference type="EMBL" id="CAB4782090.1"/>
    </source>
</evidence>
<organism evidence="17">
    <name type="scientific">freshwater metagenome</name>
    <dbReference type="NCBI Taxonomy" id="449393"/>
    <lineage>
        <taxon>unclassified sequences</taxon>
        <taxon>metagenomes</taxon>
        <taxon>ecological metagenomes</taxon>
    </lineage>
</organism>
<dbReference type="EMBL" id="CAFBNI010000017">
    <property type="protein sequence ID" value="CAB4940477.1"/>
    <property type="molecule type" value="Genomic_DNA"/>
</dbReference>
<feature type="region of interest" description="Disordered" evidence="6">
    <location>
        <begin position="57"/>
        <end position="84"/>
    </location>
</feature>
<dbReference type="EMBL" id="CAFAAE010000001">
    <property type="protein sequence ID" value="CAB4782090.1"/>
    <property type="molecule type" value="Genomic_DNA"/>
</dbReference>
<sequence length="84" mass="9523">MRYLPIILAFAFTIYTLADCARTPQELIRNLPKWAWVLIILLIGTIGAVAWYVAGRPKRPRNGGGYKKGKIIPPDDNPDFLRNL</sequence>
<reference evidence="17" key="1">
    <citation type="submission" date="2020-05" db="EMBL/GenBank/DDBJ databases">
        <authorList>
            <person name="Chiriac C."/>
            <person name="Salcher M."/>
            <person name="Ghai R."/>
            <person name="Kavagutti S V."/>
        </authorList>
    </citation>
    <scope>NUCLEOTIDE SEQUENCE</scope>
</reference>
<dbReference type="EMBL" id="CAEZYX010000011">
    <property type="protein sequence ID" value="CAB4736021.1"/>
    <property type="molecule type" value="Genomic_DNA"/>
</dbReference>
<evidence type="ECO:0000256" key="6">
    <source>
        <dbReference type="SAM" id="MobiDB-lite"/>
    </source>
</evidence>
<dbReference type="Pfam" id="PF13396">
    <property type="entry name" value="PLDc_N"/>
    <property type="match status" value="1"/>
</dbReference>
<evidence type="ECO:0000259" key="8">
    <source>
        <dbReference type="Pfam" id="PF13396"/>
    </source>
</evidence>
<dbReference type="EMBL" id="CAEZUF010000002">
    <property type="protein sequence ID" value="CAB4583426.1"/>
    <property type="molecule type" value="Genomic_DNA"/>
</dbReference>
<evidence type="ECO:0000256" key="1">
    <source>
        <dbReference type="ARBA" id="ARBA00004651"/>
    </source>
</evidence>
<evidence type="ECO:0000256" key="5">
    <source>
        <dbReference type="ARBA" id="ARBA00023136"/>
    </source>
</evidence>
<evidence type="ECO:0000256" key="7">
    <source>
        <dbReference type="SAM" id="Phobius"/>
    </source>
</evidence>
<evidence type="ECO:0000313" key="14">
    <source>
        <dbReference type="EMBL" id="CAB4940477.1"/>
    </source>
</evidence>
<dbReference type="EMBL" id="CAEZWY010000002">
    <property type="protein sequence ID" value="CAB4661743.1"/>
    <property type="molecule type" value="Genomic_DNA"/>
</dbReference>
<evidence type="ECO:0000313" key="10">
    <source>
        <dbReference type="EMBL" id="CAB4661743.1"/>
    </source>
</evidence>
<evidence type="ECO:0000256" key="4">
    <source>
        <dbReference type="ARBA" id="ARBA00022989"/>
    </source>
</evidence>
<gene>
    <name evidence="9" type="ORF">UFOPK1791_00050</name>
    <name evidence="10" type="ORF">UFOPK2312_00037</name>
    <name evidence="11" type="ORF">UFOPK2802_00223</name>
    <name evidence="12" type="ORF">UFOPK2982_00008</name>
    <name evidence="13" type="ORF">UFOPK3083_00063</name>
    <name evidence="14" type="ORF">UFOPK3783_00286</name>
    <name evidence="15" type="ORF">UFOPK3948_00022</name>
    <name evidence="16" type="ORF">UFOPK4113_00003</name>
    <name evidence="17" type="ORF">UFOPK4355_00022</name>
</gene>
<keyword evidence="4 7" id="KW-1133">Transmembrane helix</keyword>
<feature type="domain" description="Cardiolipin synthase N-terminal" evidence="8">
    <location>
        <begin position="11"/>
        <end position="56"/>
    </location>
</feature>
<dbReference type="EMBL" id="CAFBQT010000001">
    <property type="protein sequence ID" value="CAB5057529.1"/>
    <property type="molecule type" value="Genomic_DNA"/>
</dbReference>